<dbReference type="PANTHER" id="PTHR32089">
    <property type="entry name" value="METHYL-ACCEPTING CHEMOTAXIS PROTEIN MCPB"/>
    <property type="match status" value="1"/>
</dbReference>
<dbReference type="GO" id="GO:0016020">
    <property type="term" value="C:membrane"/>
    <property type="evidence" value="ECO:0007669"/>
    <property type="project" value="InterPro"/>
</dbReference>
<dbReference type="CDD" id="cd00130">
    <property type="entry name" value="PAS"/>
    <property type="match status" value="1"/>
</dbReference>
<dbReference type="SMART" id="SM00283">
    <property type="entry name" value="MA"/>
    <property type="match status" value="1"/>
</dbReference>
<reference evidence="5 6" key="1">
    <citation type="submission" date="2015-01" db="EMBL/GenBank/DDBJ databases">
        <title>Genome sequence of Anoxybacillus ayderensis strain AB04.</title>
        <authorList>
            <person name="Belduz A.O."/>
            <person name="Canakci S."/>
            <person name="Chan K.-G."/>
            <person name="Kahar U.M."/>
            <person name="Yaakob A.S."/>
            <person name="Chan C.S."/>
            <person name="Goh K.M."/>
        </authorList>
    </citation>
    <scope>NUCLEOTIDE SEQUENCE [LARGE SCALE GENOMIC DNA]</scope>
    <source>
        <strain evidence="5 6">AB04</strain>
    </source>
</reference>
<dbReference type="InterPro" id="IPR000014">
    <property type="entry name" value="PAS"/>
</dbReference>
<dbReference type="InterPro" id="IPR035965">
    <property type="entry name" value="PAS-like_dom_sf"/>
</dbReference>
<dbReference type="Pfam" id="PF08447">
    <property type="entry name" value="PAS_3"/>
    <property type="match status" value="1"/>
</dbReference>
<evidence type="ECO:0000256" key="1">
    <source>
        <dbReference type="ARBA" id="ARBA00023224"/>
    </source>
</evidence>
<dbReference type="InterPro" id="IPR001610">
    <property type="entry name" value="PAC"/>
</dbReference>
<evidence type="ECO:0000256" key="2">
    <source>
        <dbReference type="PROSITE-ProRule" id="PRU00284"/>
    </source>
</evidence>
<dbReference type="InterPro" id="IPR013655">
    <property type="entry name" value="PAS_fold_3"/>
</dbReference>
<keyword evidence="6" id="KW-1185">Reference proteome</keyword>
<feature type="domain" description="Methyl-accepting transducer" evidence="3">
    <location>
        <begin position="154"/>
        <end position="284"/>
    </location>
</feature>
<dbReference type="GO" id="GO:0007165">
    <property type="term" value="P:signal transduction"/>
    <property type="evidence" value="ECO:0007669"/>
    <property type="project" value="UniProtKB-KW"/>
</dbReference>
<dbReference type="Gene3D" id="6.10.250.3200">
    <property type="match status" value="1"/>
</dbReference>
<evidence type="ECO:0000313" key="5">
    <source>
        <dbReference type="EMBL" id="KIP20252.1"/>
    </source>
</evidence>
<accession>A0A0D0HLW5</accession>
<dbReference type="PROSITE" id="PS50113">
    <property type="entry name" value="PAC"/>
    <property type="match status" value="1"/>
</dbReference>
<gene>
    <name evidence="5" type="ORF">JV16_02577</name>
</gene>
<dbReference type="AlphaFoldDB" id="A0A0D0HLW5"/>
<dbReference type="Gene3D" id="3.30.450.20">
    <property type="entry name" value="PAS domain"/>
    <property type="match status" value="1"/>
</dbReference>
<comment type="caution">
    <text evidence="5">The sequence shown here is derived from an EMBL/GenBank/DDBJ whole genome shotgun (WGS) entry which is preliminary data.</text>
</comment>
<name>A0A0D0HLW5_9BACL</name>
<dbReference type="RefSeq" id="WP_042536153.1">
    <property type="nucleotide sequence ID" value="NZ_JXTG01000020.1"/>
</dbReference>
<dbReference type="EMBL" id="JXTG01000020">
    <property type="protein sequence ID" value="KIP20252.1"/>
    <property type="molecule type" value="Genomic_DNA"/>
</dbReference>
<dbReference type="PANTHER" id="PTHR32089:SF112">
    <property type="entry name" value="LYSOZYME-LIKE PROTEIN-RELATED"/>
    <property type="match status" value="1"/>
</dbReference>
<proteinExistence type="predicted"/>
<dbReference type="Pfam" id="PF00015">
    <property type="entry name" value="MCPsignal"/>
    <property type="match status" value="1"/>
</dbReference>
<dbReference type="NCBIfam" id="TIGR00229">
    <property type="entry name" value="sensory_box"/>
    <property type="match status" value="1"/>
</dbReference>
<dbReference type="SMART" id="SM00086">
    <property type="entry name" value="PAC"/>
    <property type="match status" value="1"/>
</dbReference>
<sequence>MKLHTIPIDLERLFESMCRSFAMILFRPDTTVLWANDAFLEAMGYTEQQLLGISHRQFCLPEYANSYEYTQFWNHLKSKQPFYGTVQRVTRHGKHIWLEALYAPVLDEQGQLQAIFKIATDVTDRHQTLNEEFASLLEEMNASTSDIQQTARLINNHVKQLSEKAEKVSKSTEEIQGVISFVKDIAMQSNLLGLNAAIEAARAGEHGRGFAIVAEEVRKMAEKSKHSAEDISEQLNHITNSVLEMVHMLQEVSEKINDSAEAIDELHQVQQHMVKITDKLTKLL</sequence>
<evidence type="ECO:0000259" key="4">
    <source>
        <dbReference type="PROSITE" id="PS50113"/>
    </source>
</evidence>
<keyword evidence="1 2" id="KW-0807">Transducer</keyword>
<evidence type="ECO:0000313" key="6">
    <source>
        <dbReference type="Proteomes" id="UP000032047"/>
    </source>
</evidence>
<organism evidence="5 6">
    <name type="scientific">Anoxybacillus ayderensis</name>
    <dbReference type="NCBI Taxonomy" id="265546"/>
    <lineage>
        <taxon>Bacteria</taxon>
        <taxon>Bacillati</taxon>
        <taxon>Bacillota</taxon>
        <taxon>Bacilli</taxon>
        <taxon>Bacillales</taxon>
        <taxon>Anoxybacillaceae</taxon>
        <taxon>Anoxybacillus</taxon>
    </lineage>
</organism>
<dbReference type="Proteomes" id="UP000032047">
    <property type="component" value="Unassembled WGS sequence"/>
</dbReference>
<dbReference type="InterPro" id="IPR004089">
    <property type="entry name" value="MCPsignal_dom"/>
</dbReference>
<dbReference type="PATRIC" id="fig|265546.4.peg.2590"/>
<dbReference type="PROSITE" id="PS50111">
    <property type="entry name" value="CHEMOTAXIS_TRANSDUC_2"/>
    <property type="match status" value="1"/>
</dbReference>
<evidence type="ECO:0000259" key="3">
    <source>
        <dbReference type="PROSITE" id="PS50111"/>
    </source>
</evidence>
<dbReference type="SUPFAM" id="SSF55785">
    <property type="entry name" value="PYP-like sensor domain (PAS domain)"/>
    <property type="match status" value="1"/>
</dbReference>
<dbReference type="InterPro" id="IPR000700">
    <property type="entry name" value="PAS-assoc_C"/>
</dbReference>
<dbReference type="SUPFAM" id="SSF58104">
    <property type="entry name" value="Methyl-accepting chemotaxis protein (MCP) signaling domain"/>
    <property type="match status" value="1"/>
</dbReference>
<feature type="domain" description="PAC" evidence="4">
    <location>
        <begin position="80"/>
        <end position="134"/>
    </location>
</feature>
<protein>
    <submittedName>
        <fullName evidence="5">Chemotaxis regulator BdlA</fullName>
    </submittedName>
</protein>